<dbReference type="RefSeq" id="WP_020063595.1">
    <property type="nucleotide sequence ID" value="NZ_CVLB01000001.1"/>
</dbReference>
<name>A0A0G4K7C2_9SPIR</name>
<reference evidence="3" key="1">
    <citation type="submission" date="2015-04" db="EMBL/GenBank/DDBJ databases">
        <authorList>
            <person name="Mushtaq Mamoona"/>
        </authorList>
    </citation>
    <scope>NUCLEOTIDE SEQUENCE [LARGE SCALE GENOMIC DNA]</scope>
    <source>
        <strain evidence="3">AN4859/03</strain>
    </source>
</reference>
<accession>A0A0G4K7C2</accession>
<feature type="chain" id="PRO_5002565424" evidence="1">
    <location>
        <begin position="23"/>
        <end position="178"/>
    </location>
</feature>
<dbReference type="GeneID" id="63961630"/>
<proteinExistence type="predicted"/>
<feature type="signal peptide" evidence="1">
    <location>
        <begin position="1"/>
        <end position="22"/>
    </location>
</feature>
<keyword evidence="3" id="KW-1185">Reference proteome</keyword>
<evidence type="ECO:0000313" key="2">
    <source>
        <dbReference type="EMBL" id="CRF33156.1"/>
    </source>
</evidence>
<dbReference type="OrthoDB" id="308357at2"/>
<dbReference type="EMBL" id="CVLB01000001">
    <property type="protein sequence ID" value="CRF33156.1"/>
    <property type="molecule type" value="Genomic_DNA"/>
</dbReference>
<dbReference type="Proteomes" id="UP000043763">
    <property type="component" value="Unassembled WGS sequence"/>
</dbReference>
<dbReference type="AlphaFoldDB" id="A0A0G4K7C2"/>
<organism evidence="2 3">
    <name type="scientific">Brachyspira suanatina</name>
    <dbReference type="NCBI Taxonomy" id="381802"/>
    <lineage>
        <taxon>Bacteria</taxon>
        <taxon>Pseudomonadati</taxon>
        <taxon>Spirochaetota</taxon>
        <taxon>Spirochaetia</taxon>
        <taxon>Brachyspirales</taxon>
        <taxon>Brachyspiraceae</taxon>
        <taxon>Brachyspira</taxon>
    </lineage>
</organism>
<gene>
    <name evidence="2" type="ORF">BRSU_1262</name>
</gene>
<evidence type="ECO:0000256" key="1">
    <source>
        <dbReference type="SAM" id="SignalP"/>
    </source>
</evidence>
<evidence type="ECO:0000313" key="3">
    <source>
        <dbReference type="Proteomes" id="UP000043763"/>
    </source>
</evidence>
<protein>
    <submittedName>
        <fullName evidence="2">Uncharacterized protein</fullName>
    </submittedName>
</protein>
<keyword evidence="1" id="KW-0732">Signal</keyword>
<sequence>MQKQIKIFLTLLTVITLAISCAGNNPNNPTAGTSLWKNNINYNLLIKDWYNPNYQTEIYKIEESGNNKIDFNVLNPQGDISYSISVSEIIWNNDNTSGIMYGIYTKIDESFQAGALNKWYAISFKNLTKSSLSISQAWVQDGTPSGIFYTETLEEAKTKFTEENKAFSVYSDLVPKTK</sequence>
<dbReference type="PROSITE" id="PS51257">
    <property type="entry name" value="PROKAR_LIPOPROTEIN"/>
    <property type="match status" value="1"/>
</dbReference>